<gene>
    <name evidence="1" type="ORF">EDD63_1098</name>
</gene>
<dbReference type="RefSeq" id="WP_134168716.1">
    <property type="nucleotide sequence ID" value="NZ_SODD01000009.1"/>
</dbReference>
<name>A0A4R7ZSI0_9FIRM</name>
<organism evidence="1 2">
    <name type="scientific">Breznakia blatticola</name>
    <dbReference type="NCBI Taxonomy" id="1754012"/>
    <lineage>
        <taxon>Bacteria</taxon>
        <taxon>Bacillati</taxon>
        <taxon>Bacillota</taxon>
        <taxon>Erysipelotrichia</taxon>
        <taxon>Erysipelotrichales</taxon>
        <taxon>Erysipelotrichaceae</taxon>
        <taxon>Breznakia</taxon>
    </lineage>
</organism>
<dbReference type="AlphaFoldDB" id="A0A4R7ZSI0"/>
<sequence>MMKVVTICGSMKFASQMRDIAANLELQHKYVVIQCVYVDSNTKLSENKILTLNNIHKRKIEICDAIYVVNIQGYIGHTTKEEITYAKQIGKEVLYHEQL</sequence>
<dbReference type="Proteomes" id="UP000294743">
    <property type="component" value="Unassembled WGS sequence"/>
</dbReference>
<dbReference type="OrthoDB" id="9255658at2"/>
<accession>A0A4R7ZSI0</accession>
<evidence type="ECO:0000313" key="1">
    <source>
        <dbReference type="EMBL" id="TDW20973.1"/>
    </source>
</evidence>
<reference evidence="1 2" key="1">
    <citation type="submission" date="2019-03" db="EMBL/GenBank/DDBJ databases">
        <title>Genomic Encyclopedia of Type Strains, Phase IV (KMG-IV): sequencing the most valuable type-strain genomes for metagenomic binning, comparative biology and taxonomic classification.</title>
        <authorList>
            <person name="Goeker M."/>
        </authorList>
    </citation>
    <scope>NUCLEOTIDE SEQUENCE [LARGE SCALE GENOMIC DNA]</scope>
    <source>
        <strain evidence="1 2">DSM 28867</strain>
    </source>
</reference>
<dbReference type="EMBL" id="SODD01000009">
    <property type="protein sequence ID" value="TDW20973.1"/>
    <property type="molecule type" value="Genomic_DNA"/>
</dbReference>
<keyword evidence="2" id="KW-1185">Reference proteome</keyword>
<protein>
    <submittedName>
        <fullName evidence="1">Uncharacterized protein</fullName>
    </submittedName>
</protein>
<proteinExistence type="predicted"/>
<comment type="caution">
    <text evidence="1">The sequence shown here is derived from an EMBL/GenBank/DDBJ whole genome shotgun (WGS) entry which is preliminary data.</text>
</comment>
<evidence type="ECO:0000313" key="2">
    <source>
        <dbReference type="Proteomes" id="UP000294743"/>
    </source>
</evidence>